<dbReference type="EMBL" id="JAJTJA010000006">
    <property type="protein sequence ID" value="KAH8697201.1"/>
    <property type="molecule type" value="Genomic_DNA"/>
</dbReference>
<dbReference type="InterPro" id="IPR033121">
    <property type="entry name" value="PEPTIDASE_A1"/>
</dbReference>
<dbReference type="SUPFAM" id="SSF50630">
    <property type="entry name" value="Acid proteases"/>
    <property type="match status" value="1"/>
</dbReference>
<keyword evidence="7" id="KW-1185">Reference proteome</keyword>
<evidence type="ECO:0000256" key="2">
    <source>
        <dbReference type="ARBA" id="ARBA00022801"/>
    </source>
</evidence>
<evidence type="ECO:0000313" key="7">
    <source>
        <dbReference type="Proteomes" id="UP001201262"/>
    </source>
</evidence>
<keyword evidence="4" id="KW-0732">Signal</keyword>
<dbReference type="GO" id="GO:0004190">
    <property type="term" value="F:aspartic-type endopeptidase activity"/>
    <property type="evidence" value="ECO:0007669"/>
    <property type="project" value="InterPro"/>
</dbReference>
<evidence type="ECO:0000256" key="4">
    <source>
        <dbReference type="SAM" id="SignalP"/>
    </source>
</evidence>
<dbReference type="AlphaFoldDB" id="A0AAD4Q0E4"/>
<dbReference type="PANTHER" id="PTHR47966">
    <property type="entry name" value="BETA-SITE APP-CLEAVING ENZYME, ISOFORM A-RELATED"/>
    <property type="match status" value="1"/>
</dbReference>
<evidence type="ECO:0000313" key="6">
    <source>
        <dbReference type="EMBL" id="KAH8697201.1"/>
    </source>
</evidence>
<dbReference type="InterPro" id="IPR001461">
    <property type="entry name" value="Aspartic_peptidase_A1"/>
</dbReference>
<organism evidence="6 7">
    <name type="scientific">Talaromyces proteolyticus</name>
    <dbReference type="NCBI Taxonomy" id="1131652"/>
    <lineage>
        <taxon>Eukaryota</taxon>
        <taxon>Fungi</taxon>
        <taxon>Dikarya</taxon>
        <taxon>Ascomycota</taxon>
        <taxon>Pezizomycotina</taxon>
        <taxon>Eurotiomycetes</taxon>
        <taxon>Eurotiomycetidae</taxon>
        <taxon>Eurotiales</taxon>
        <taxon>Trichocomaceae</taxon>
        <taxon>Talaromyces</taxon>
        <taxon>Talaromyces sect. Bacilispori</taxon>
    </lineage>
</organism>
<evidence type="ECO:0000256" key="1">
    <source>
        <dbReference type="ARBA" id="ARBA00007447"/>
    </source>
</evidence>
<comment type="similarity">
    <text evidence="1">Belongs to the peptidase A1 family.</text>
</comment>
<feature type="active site" evidence="3">
    <location>
        <position position="272"/>
    </location>
</feature>
<dbReference type="GO" id="GO:0006508">
    <property type="term" value="P:proteolysis"/>
    <property type="evidence" value="ECO:0007669"/>
    <property type="project" value="InterPro"/>
</dbReference>
<dbReference type="PRINTS" id="PR00792">
    <property type="entry name" value="PEPSIN"/>
</dbReference>
<reference evidence="6" key="1">
    <citation type="submission" date="2021-12" db="EMBL/GenBank/DDBJ databases">
        <title>Convergent genome expansion in fungi linked to evolution of root-endophyte symbiosis.</title>
        <authorList>
            <consortium name="DOE Joint Genome Institute"/>
            <person name="Ke Y.-H."/>
            <person name="Bonito G."/>
            <person name="Liao H.-L."/>
            <person name="Looney B."/>
            <person name="Rojas-Flechas A."/>
            <person name="Nash J."/>
            <person name="Hameed K."/>
            <person name="Schadt C."/>
            <person name="Martin F."/>
            <person name="Crous P.W."/>
            <person name="Miettinen O."/>
            <person name="Magnuson J.K."/>
            <person name="Labbe J."/>
            <person name="Jacobson D."/>
            <person name="Doktycz M.J."/>
            <person name="Veneault-Fourrey C."/>
            <person name="Kuo A."/>
            <person name="Mondo S."/>
            <person name="Calhoun S."/>
            <person name="Riley R."/>
            <person name="Ohm R."/>
            <person name="LaButti K."/>
            <person name="Andreopoulos B."/>
            <person name="Pangilinan J."/>
            <person name="Nolan M."/>
            <person name="Tritt A."/>
            <person name="Clum A."/>
            <person name="Lipzen A."/>
            <person name="Daum C."/>
            <person name="Barry K."/>
            <person name="Grigoriev I.V."/>
            <person name="Vilgalys R."/>
        </authorList>
    </citation>
    <scope>NUCLEOTIDE SEQUENCE</scope>
    <source>
        <strain evidence="6">PMI_201</strain>
    </source>
</reference>
<comment type="caution">
    <text evidence="6">The sequence shown here is derived from an EMBL/GenBank/DDBJ whole genome shotgun (WGS) entry which is preliminary data.</text>
</comment>
<gene>
    <name evidence="6" type="ORF">BGW36DRAFT_427171</name>
</gene>
<feature type="chain" id="PRO_5042206190" evidence="4">
    <location>
        <begin position="24"/>
        <end position="407"/>
    </location>
</feature>
<evidence type="ECO:0000259" key="5">
    <source>
        <dbReference type="PROSITE" id="PS51767"/>
    </source>
</evidence>
<proteinExistence type="inferred from homology"/>
<feature type="domain" description="Peptidase A1" evidence="5">
    <location>
        <begin position="52"/>
        <end position="393"/>
    </location>
</feature>
<dbReference type="PROSITE" id="PS51767">
    <property type="entry name" value="PEPTIDASE_A1"/>
    <property type="match status" value="1"/>
</dbReference>
<dbReference type="InterPro" id="IPR021109">
    <property type="entry name" value="Peptidase_aspartic_dom_sf"/>
</dbReference>
<dbReference type="Proteomes" id="UP001201262">
    <property type="component" value="Unassembled WGS sequence"/>
</dbReference>
<dbReference type="RefSeq" id="XP_046071902.1">
    <property type="nucleotide sequence ID" value="XM_046220373.1"/>
</dbReference>
<keyword evidence="2" id="KW-0378">Hydrolase</keyword>
<dbReference type="PANTHER" id="PTHR47966:SF65">
    <property type="entry name" value="ASPARTIC-TYPE ENDOPEPTIDASE"/>
    <property type="match status" value="1"/>
</dbReference>
<dbReference type="Pfam" id="PF00026">
    <property type="entry name" value="Asp"/>
    <property type="match status" value="1"/>
</dbReference>
<dbReference type="Gene3D" id="2.40.70.10">
    <property type="entry name" value="Acid Proteases"/>
    <property type="match status" value="2"/>
</dbReference>
<sequence length="407" mass="42961">MPCNMISTAVTVTLLGLSTFSSAISCEKNEVPGTIEMPLTLVESGGDEGPQYLLNISVGTPPQNVTVQIDTGSSDLWIFSSDNECNNSWGCLGSSFHENASSTLVNDLPGQFAYSYGSGANGTGDYVTDDVQIGGKMIKNVRFGVAHKSNGISPLYGIMGLGFSDGEFAVNKNLSRFNTTVQKMSNQGIINSAAFSLYLNNIENQGNILFGGYDKAKYHGDLQMMDLIGFDGTYKQWYVNLTALGLSTVSSNGSSPITWFGNSSIAGAAFIDCGSPKMFLPGGGSMNLIPNVGGVYDPEASSSLIPCSAINDTKTFVDIQLGGSDPNGPLIKIPISNLVEPYTGTKKNVSINGEKACSFGLSPGPDDFQVLGDAFIKGAYTLFNMDTHSVSMANVKLNTEKSDIVAV</sequence>
<feature type="signal peptide" evidence="4">
    <location>
        <begin position="1"/>
        <end position="23"/>
    </location>
</feature>
<feature type="active site" evidence="3">
    <location>
        <position position="70"/>
    </location>
</feature>
<dbReference type="GeneID" id="70250660"/>
<protein>
    <submittedName>
        <fullName evidence="6">Aspartic peptidase domain-containing protein</fullName>
    </submittedName>
</protein>
<accession>A0AAD4Q0E4</accession>
<name>A0AAD4Q0E4_9EURO</name>
<evidence type="ECO:0000256" key="3">
    <source>
        <dbReference type="PIRSR" id="PIRSR601461-1"/>
    </source>
</evidence>